<dbReference type="CDD" id="cd00087">
    <property type="entry name" value="FReD"/>
    <property type="match status" value="1"/>
</dbReference>
<dbReference type="GeneID" id="136823945"/>
<reference evidence="3" key="1">
    <citation type="submission" date="2021-01" db="UniProtKB">
        <authorList>
            <consortium name="EnsemblMetazoa"/>
        </authorList>
    </citation>
    <scope>IDENTIFICATION</scope>
</reference>
<dbReference type="InterPro" id="IPR036056">
    <property type="entry name" value="Fibrinogen-like_C"/>
</dbReference>
<accession>A0A7M5V1Q6</accession>
<dbReference type="EnsemblMetazoa" id="CLYHEMT002000.6">
    <property type="protein sequence ID" value="CLYHEMP002000.6"/>
    <property type="gene ID" value="CLYHEMG002000"/>
</dbReference>
<keyword evidence="4" id="KW-1185">Reference proteome</keyword>
<evidence type="ECO:0000259" key="2">
    <source>
        <dbReference type="PROSITE" id="PS51406"/>
    </source>
</evidence>
<dbReference type="Proteomes" id="UP000594262">
    <property type="component" value="Unplaced"/>
</dbReference>
<dbReference type="AlphaFoldDB" id="A0A7M5V1Q6"/>
<dbReference type="SUPFAM" id="SSF56496">
    <property type="entry name" value="Fibrinogen C-terminal domain-like"/>
    <property type="match status" value="1"/>
</dbReference>
<dbReference type="NCBIfam" id="NF040941">
    <property type="entry name" value="GGGWT_bact"/>
    <property type="match status" value="1"/>
</dbReference>
<dbReference type="PROSITE" id="PS51406">
    <property type="entry name" value="FIBRINOGEN_C_2"/>
    <property type="match status" value="1"/>
</dbReference>
<sequence length="331" mass="38059">MFSARIQMDMYKILICTLMISLIINGTLAQEMQLNSHFRLEKENYTIKNGSHIPSEEFVIKGSEIECLLKCQLNYLVCFTLQILKLGSASWLCRFYDVDFMKLSYESKEGSMVYSTTARSCLEWLERGFTLDGVYKILPVGEEKEVYCDMTGGGWTMIQHRLNGDIDFNRSWQSYKEGFGDVNGDFWIGLETIREMSVLLNNSLIRIQGESFNGDRRFIIAKGFCIEDEQKKYKLHSGTMINDEWNIGGDWTYHDGLKFTTRDDDNDSKEHNCADEHSSGWWYKGCYAINANKAPAKQQQTTYAGGMSWPAWLGSHSQSLKAMNMAIKKMT</sequence>
<dbReference type="SMART" id="SM00186">
    <property type="entry name" value="FBG"/>
    <property type="match status" value="1"/>
</dbReference>
<evidence type="ECO:0000313" key="3">
    <source>
        <dbReference type="EnsemblMetazoa" id="CLYHEMP002000.6"/>
    </source>
</evidence>
<keyword evidence="1" id="KW-0732">Signal</keyword>
<dbReference type="InterPro" id="IPR050373">
    <property type="entry name" value="Fibrinogen_C-term_domain"/>
</dbReference>
<name>A0A7M5V1Q6_9CNID</name>
<evidence type="ECO:0000256" key="1">
    <source>
        <dbReference type="SAM" id="SignalP"/>
    </source>
</evidence>
<feature type="chain" id="PRO_5029691415" description="Fibrinogen C-terminal domain-containing protein" evidence="1">
    <location>
        <begin position="30"/>
        <end position="331"/>
    </location>
</feature>
<dbReference type="OrthoDB" id="6145874at2759"/>
<feature type="signal peptide" evidence="1">
    <location>
        <begin position="1"/>
        <end position="29"/>
    </location>
</feature>
<organism evidence="3 4">
    <name type="scientific">Clytia hemisphaerica</name>
    <dbReference type="NCBI Taxonomy" id="252671"/>
    <lineage>
        <taxon>Eukaryota</taxon>
        <taxon>Metazoa</taxon>
        <taxon>Cnidaria</taxon>
        <taxon>Hydrozoa</taxon>
        <taxon>Hydroidolina</taxon>
        <taxon>Leptothecata</taxon>
        <taxon>Obeliida</taxon>
        <taxon>Clytiidae</taxon>
        <taxon>Clytia</taxon>
    </lineage>
</organism>
<dbReference type="PANTHER" id="PTHR19143:SF327">
    <property type="entry name" value="FI21813P1-RELATED"/>
    <property type="match status" value="1"/>
</dbReference>
<dbReference type="RefSeq" id="XP_066936203.1">
    <property type="nucleotide sequence ID" value="XM_067080102.1"/>
</dbReference>
<dbReference type="InterPro" id="IPR014716">
    <property type="entry name" value="Fibrinogen_a/b/g_C_1"/>
</dbReference>
<dbReference type="GO" id="GO:0005615">
    <property type="term" value="C:extracellular space"/>
    <property type="evidence" value="ECO:0007669"/>
    <property type="project" value="TreeGrafter"/>
</dbReference>
<dbReference type="Gene3D" id="3.90.215.10">
    <property type="entry name" value="Gamma Fibrinogen, chain A, domain 1"/>
    <property type="match status" value="1"/>
</dbReference>
<feature type="domain" description="Fibrinogen C-terminal" evidence="2">
    <location>
        <begin position="112"/>
        <end position="331"/>
    </location>
</feature>
<proteinExistence type="predicted"/>
<protein>
    <recommendedName>
        <fullName evidence="2">Fibrinogen C-terminal domain-containing protein</fullName>
    </recommendedName>
</protein>
<dbReference type="InterPro" id="IPR002181">
    <property type="entry name" value="Fibrinogen_a/b/g_C_dom"/>
</dbReference>
<evidence type="ECO:0000313" key="4">
    <source>
        <dbReference type="Proteomes" id="UP000594262"/>
    </source>
</evidence>
<dbReference type="Pfam" id="PF00147">
    <property type="entry name" value="Fibrinogen_C"/>
    <property type="match status" value="1"/>
</dbReference>
<dbReference type="PANTHER" id="PTHR19143">
    <property type="entry name" value="FIBRINOGEN/TENASCIN/ANGIOPOEITIN"/>
    <property type="match status" value="1"/>
</dbReference>